<proteinExistence type="predicted"/>
<dbReference type="RefSeq" id="WP_084565094.1">
    <property type="nucleotide sequence ID" value="NZ_FRXO01000017.1"/>
</dbReference>
<feature type="compositionally biased region" description="Basic and acidic residues" evidence="1">
    <location>
        <begin position="450"/>
        <end position="462"/>
    </location>
</feature>
<evidence type="ECO:0000313" key="3">
    <source>
        <dbReference type="EMBL" id="SHO67675.1"/>
    </source>
</evidence>
<keyword evidence="4" id="KW-1185">Reference proteome</keyword>
<evidence type="ECO:0000256" key="2">
    <source>
        <dbReference type="SAM" id="Phobius"/>
    </source>
</evidence>
<dbReference type="InterPro" id="IPR011852">
    <property type="entry name" value="TRAP_TAXI"/>
</dbReference>
<dbReference type="Pfam" id="PF16868">
    <property type="entry name" value="NMT1_3"/>
    <property type="match status" value="1"/>
</dbReference>
<organism evidence="3 4">
    <name type="scientific">Pseudoxanthobacter soli DSM 19599</name>
    <dbReference type="NCBI Taxonomy" id="1123029"/>
    <lineage>
        <taxon>Bacteria</taxon>
        <taxon>Pseudomonadati</taxon>
        <taxon>Pseudomonadota</taxon>
        <taxon>Alphaproteobacteria</taxon>
        <taxon>Hyphomicrobiales</taxon>
        <taxon>Segnochrobactraceae</taxon>
        <taxon>Pseudoxanthobacter</taxon>
    </lineage>
</organism>
<keyword evidence="2" id="KW-0472">Membrane</keyword>
<reference evidence="3 4" key="1">
    <citation type="submission" date="2016-12" db="EMBL/GenBank/DDBJ databases">
        <authorList>
            <person name="Song W.-J."/>
            <person name="Kurnit D.M."/>
        </authorList>
    </citation>
    <scope>NUCLEOTIDE SEQUENCE [LARGE SCALE GENOMIC DNA]</scope>
    <source>
        <strain evidence="3 4">DSM 19599</strain>
    </source>
</reference>
<dbReference type="SUPFAM" id="SSF53850">
    <property type="entry name" value="Periplasmic binding protein-like II"/>
    <property type="match status" value="1"/>
</dbReference>
<dbReference type="Proteomes" id="UP000186406">
    <property type="component" value="Unassembled WGS sequence"/>
</dbReference>
<evidence type="ECO:0000313" key="4">
    <source>
        <dbReference type="Proteomes" id="UP000186406"/>
    </source>
</evidence>
<protein>
    <submittedName>
        <fullName evidence="3">TRAP-type uncharacterized transport system, substrate-binding protein</fullName>
    </submittedName>
</protein>
<name>A0A1M7ZS14_9HYPH</name>
<dbReference type="EMBL" id="FRXO01000017">
    <property type="protein sequence ID" value="SHO67675.1"/>
    <property type="molecule type" value="Genomic_DNA"/>
</dbReference>
<gene>
    <name evidence="3" type="ORF">SAMN02745172_04356</name>
</gene>
<dbReference type="AlphaFoldDB" id="A0A1M7ZS14"/>
<dbReference type="STRING" id="1123029.SAMN02745172_04356"/>
<keyword evidence="2" id="KW-0812">Transmembrane</keyword>
<accession>A0A1M7ZS14</accession>
<keyword evidence="2" id="KW-1133">Transmembrane helix</keyword>
<feature type="transmembrane region" description="Helical" evidence="2">
    <location>
        <begin position="31"/>
        <end position="52"/>
    </location>
</feature>
<evidence type="ECO:0000256" key="1">
    <source>
        <dbReference type="SAM" id="MobiDB-lite"/>
    </source>
</evidence>
<dbReference type="OrthoDB" id="237270at2"/>
<sequence length="469" mass="52505">MDGQASDILRFIRRYIKYDFRREVLTWLKVAAFYGPAVVIVAVLALMILVYIEPFPRHPTVLAIGQRGTLSTELGEAYEAYFRRQGLSLQVRSRIGLDNVERDIWDPKSDITASFVVSGAGSPSDYKDLVSLGNVAIAPAWLFYRGDTVKVDDPFQYYKDKQIAVGAPGTVSQKLFSTLMELNNPGTGDRANFLKLPHAEAVEQLMAGKIDAVFIVDGFGSPLVQQLLRDPDIKLMNFPLADGYVRRLPFLQKVTVPRGAIDIASIRPESEVALLASGVNLLVQKDTHPAVQWAFLMAARDFSLKSSHFFPIAGSLPQYKDNRFPLSPIATRFYTSGVPEIFSYLPLWLAALLENVWIILLALLLLGLPLIKKIIGYRGFASQKLLWLHFWELRYLEDELAAAGTVAEARTVLERLNQLDDTTARSWVQDDQMRHYFNLRRCIASAKQDTEKKMSSLGESKRASGAGNS</sequence>
<dbReference type="Gene3D" id="3.40.190.10">
    <property type="entry name" value="Periplasmic binding protein-like II"/>
    <property type="match status" value="1"/>
</dbReference>
<feature type="transmembrane region" description="Helical" evidence="2">
    <location>
        <begin position="345"/>
        <end position="368"/>
    </location>
</feature>
<feature type="region of interest" description="Disordered" evidence="1">
    <location>
        <begin position="450"/>
        <end position="469"/>
    </location>
</feature>